<reference evidence="2 3" key="1">
    <citation type="submission" date="2024-11" db="EMBL/GenBank/DDBJ databases">
        <title>Chromosome-level genome assembly of the freshwater bivalve Anodonta woodiana.</title>
        <authorList>
            <person name="Chen X."/>
        </authorList>
    </citation>
    <scope>NUCLEOTIDE SEQUENCE [LARGE SCALE GENOMIC DNA]</scope>
    <source>
        <strain evidence="2">MN2024</strain>
        <tissue evidence="2">Gills</tissue>
    </source>
</reference>
<protein>
    <submittedName>
        <fullName evidence="2">Uncharacterized protein</fullName>
    </submittedName>
</protein>
<dbReference type="Proteomes" id="UP001634394">
    <property type="component" value="Unassembled WGS sequence"/>
</dbReference>
<feature type="compositionally biased region" description="Low complexity" evidence="1">
    <location>
        <begin position="36"/>
        <end position="53"/>
    </location>
</feature>
<dbReference type="EMBL" id="JBJQND010000019">
    <property type="protein sequence ID" value="KAL3831436.1"/>
    <property type="molecule type" value="Genomic_DNA"/>
</dbReference>
<gene>
    <name evidence="2" type="ORF">ACJMK2_023187</name>
</gene>
<accession>A0ABD3T478</accession>
<organism evidence="2 3">
    <name type="scientific">Sinanodonta woodiana</name>
    <name type="common">Chinese pond mussel</name>
    <name type="synonym">Anodonta woodiana</name>
    <dbReference type="NCBI Taxonomy" id="1069815"/>
    <lineage>
        <taxon>Eukaryota</taxon>
        <taxon>Metazoa</taxon>
        <taxon>Spiralia</taxon>
        <taxon>Lophotrochozoa</taxon>
        <taxon>Mollusca</taxon>
        <taxon>Bivalvia</taxon>
        <taxon>Autobranchia</taxon>
        <taxon>Heteroconchia</taxon>
        <taxon>Palaeoheterodonta</taxon>
        <taxon>Unionida</taxon>
        <taxon>Unionoidea</taxon>
        <taxon>Unionidae</taxon>
        <taxon>Unioninae</taxon>
        <taxon>Sinanodonta</taxon>
    </lineage>
</organism>
<evidence type="ECO:0000313" key="2">
    <source>
        <dbReference type="EMBL" id="KAL3831436.1"/>
    </source>
</evidence>
<feature type="region of interest" description="Disordered" evidence="1">
    <location>
        <begin position="33"/>
        <end position="53"/>
    </location>
</feature>
<proteinExistence type="predicted"/>
<keyword evidence="3" id="KW-1185">Reference proteome</keyword>
<name>A0ABD3T478_SINWO</name>
<dbReference type="AlphaFoldDB" id="A0ABD3T478"/>
<evidence type="ECO:0000313" key="3">
    <source>
        <dbReference type="Proteomes" id="UP001634394"/>
    </source>
</evidence>
<evidence type="ECO:0000256" key="1">
    <source>
        <dbReference type="SAM" id="MobiDB-lite"/>
    </source>
</evidence>
<comment type="caution">
    <text evidence="2">The sequence shown here is derived from an EMBL/GenBank/DDBJ whole genome shotgun (WGS) entry which is preliminary data.</text>
</comment>
<sequence length="216" mass="25403">MSVQFLDHFEEIRGKDHESSRFDKLDLFKSFERVSSRSTSTSSSHKSPGIISPKSDLPASYEVLESPYHQSNFPSLLHSIGIGSRNRKLTRSYSINTGWESKTSLTISDEAERPYSFADDLRRRNENRWLRIEAVAKNQMDQHEAYSKKLQQRVIVQREQIQRAHASLLEKLKQQVDQRKQDTFINSSFSRSWGHYRSLQRRANEGMRLYPRSWHQ</sequence>